<evidence type="ECO:0000259" key="2">
    <source>
        <dbReference type="Pfam" id="PF25276"/>
    </source>
</evidence>
<evidence type="ECO:0000313" key="5">
    <source>
        <dbReference type="Proteomes" id="UP001152523"/>
    </source>
</evidence>
<gene>
    <name evidence="3" type="ORF">CEPIT_LOCUS2532</name>
    <name evidence="4" type="ORF">CEPIT_LOCUS30229</name>
</gene>
<accession>A0AAV0C4K6</accession>
<reference evidence="3" key="1">
    <citation type="submission" date="2022-07" db="EMBL/GenBank/DDBJ databases">
        <authorList>
            <person name="Macas J."/>
            <person name="Novak P."/>
            <person name="Neumann P."/>
        </authorList>
    </citation>
    <scope>NUCLEOTIDE SEQUENCE</scope>
</reference>
<dbReference type="PANTHER" id="PTHR33597">
    <property type="entry name" value="OS02G0760400 PROTEIN"/>
    <property type="match status" value="1"/>
</dbReference>
<dbReference type="PANTHER" id="PTHR33597:SF11">
    <property type="entry name" value="OS07G0620600 PROTEIN"/>
    <property type="match status" value="1"/>
</dbReference>
<proteinExistence type="predicted"/>
<protein>
    <recommendedName>
        <fullName evidence="2">DUF7870 domain-containing protein</fullName>
    </recommendedName>
</protein>
<keyword evidence="5" id="KW-1185">Reference proteome</keyword>
<organism evidence="3 5">
    <name type="scientific">Cuscuta epithymum</name>
    <dbReference type="NCBI Taxonomy" id="186058"/>
    <lineage>
        <taxon>Eukaryota</taxon>
        <taxon>Viridiplantae</taxon>
        <taxon>Streptophyta</taxon>
        <taxon>Embryophyta</taxon>
        <taxon>Tracheophyta</taxon>
        <taxon>Spermatophyta</taxon>
        <taxon>Magnoliopsida</taxon>
        <taxon>eudicotyledons</taxon>
        <taxon>Gunneridae</taxon>
        <taxon>Pentapetalae</taxon>
        <taxon>asterids</taxon>
        <taxon>lamiids</taxon>
        <taxon>Solanales</taxon>
        <taxon>Convolvulaceae</taxon>
        <taxon>Cuscuteae</taxon>
        <taxon>Cuscuta</taxon>
        <taxon>Cuscuta subgen. Cuscuta</taxon>
    </lineage>
</organism>
<dbReference type="EMBL" id="CAMAPF010000958">
    <property type="protein sequence ID" value="CAH9129916.1"/>
    <property type="molecule type" value="Genomic_DNA"/>
</dbReference>
<comment type="caution">
    <text evidence="3">The sequence shown here is derived from an EMBL/GenBank/DDBJ whole genome shotgun (WGS) entry which is preliminary data.</text>
</comment>
<name>A0AAV0C4K6_9ASTE</name>
<evidence type="ECO:0000313" key="4">
    <source>
        <dbReference type="EMBL" id="CAH9129916.1"/>
    </source>
</evidence>
<sequence>MGGYQETGLLFDLQTKHQNKTKGLLHIDHDGLCFAQFLVLPFRHPFLVKVLARAIVLTLLMVSFPWLNVIGKSSSSFNINNTYLRNISSKNLIFRDLAKEGLLKQGDRVLFLAGRNGGNQEGIYKEMGLVSVSDQTLKTPDKETYDVAFANHGGLTGETSDLMKKAVKVGGIIVLQLTGNDNPAVFGLPNTKSVYLRKFKSMVFLAVKKTEDTANAVSRSHGKGRRQLLDTESESKSGVTEDGMRSQISRGFWEQKKNPDQLLPEMESKARSAALKNLEDVLLEPPRAASGKSNAYRKRTRYLPDLMGVSLEKYPRRVFIDVSLSGGEKSNAGADWFAKNYPSGNAKFELFQIEAVAGAESSSGREATGGMSDWLRKNVEERDYVVMKTEVEVVEEMVKSRAIRLVDELFLECKHQGIKKGGGGGGEKSRRAYWECLAVYGLLRDEGVAVHQWWG</sequence>
<feature type="domain" description="DUF7870" evidence="2">
    <location>
        <begin position="275"/>
        <end position="454"/>
    </location>
</feature>
<evidence type="ECO:0000256" key="1">
    <source>
        <dbReference type="SAM" id="MobiDB-lite"/>
    </source>
</evidence>
<dbReference type="EMBL" id="CAMAPF010000012">
    <property type="protein sequence ID" value="CAH9067173.1"/>
    <property type="molecule type" value="Genomic_DNA"/>
</dbReference>
<evidence type="ECO:0000313" key="3">
    <source>
        <dbReference type="EMBL" id="CAH9067173.1"/>
    </source>
</evidence>
<dbReference type="InterPro" id="IPR057192">
    <property type="entry name" value="DUF7870"/>
</dbReference>
<feature type="region of interest" description="Disordered" evidence="1">
    <location>
        <begin position="216"/>
        <end position="247"/>
    </location>
</feature>
<dbReference type="AlphaFoldDB" id="A0AAV0C4K6"/>
<dbReference type="Proteomes" id="UP001152523">
    <property type="component" value="Unassembled WGS sequence"/>
</dbReference>
<dbReference type="Pfam" id="PF25276">
    <property type="entry name" value="DUF7870"/>
    <property type="match status" value="1"/>
</dbReference>